<evidence type="ECO:0000313" key="1">
    <source>
        <dbReference type="EMBL" id="TNN82295.1"/>
    </source>
</evidence>
<keyword evidence="2" id="KW-1185">Reference proteome</keyword>
<organism evidence="1 2">
    <name type="scientific">Liparis tanakae</name>
    <name type="common">Tanaka's snailfish</name>
    <dbReference type="NCBI Taxonomy" id="230148"/>
    <lineage>
        <taxon>Eukaryota</taxon>
        <taxon>Metazoa</taxon>
        <taxon>Chordata</taxon>
        <taxon>Craniata</taxon>
        <taxon>Vertebrata</taxon>
        <taxon>Euteleostomi</taxon>
        <taxon>Actinopterygii</taxon>
        <taxon>Neopterygii</taxon>
        <taxon>Teleostei</taxon>
        <taxon>Neoteleostei</taxon>
        <taxon>Acanthomorphata</taxon>
        <taxon>Eupercaria</taxon>
        <taxon>Perciformes</taxon>
        <taxon>Cottioidei</taxon>
        <taxon>Cottales</taxon>
        <taxon>Liparidae</taxon>
        <taxon>Liparis</taxon>
    </lineage>
</organism>
<gene>
    <name evidence="1" type="ORF">EYF80_007416</name>
</gene>
<accession>A0A4Z2IWF2</accession>
<sequence length="101" mass="11891">MCCVCSDWARLPYSSLYEGYWIVWKEARRRREETRKEMPYLMLGLLQVPTGPQREPETMADLCLVLTPSQLLCKPQACREGRNMGADERERSEHYSKQADF</sequence>
<protein>
    <submittedName>
        <fullName evidence="1">Uncharacterized protein</fullName>
    </submittedName>
</protein>
<name>A0A4Z2IWF2_9TELE</name>
<reference evidence="1 2" key="1">
    <citation type="submission" date="2019-03" db="EMBL/GenBank/DDBJ databases">
        <title>First draft genome of Liparis tanakae, snailfish: a comprehensive survey of snailfish specific genes.</title>
        <authorList>
            <person name="Kim W."/>
            <person name="Song I."/>
            <person name="Jeong J.-H."/>
            <person name="Kim D."/>
            <person name="Kim S."/>
            <person name="Ryu S."/>
            <person name="Song J.Y."/>
            <person name="Lee S.K."/>
        </authorList>
    </citation>
    <scope>NUCLEOTIDE SEQUENCE [LARGE SCALE GENOMIC DNA]</scope>
    <source>
        <tissue evidence="1">Muscle</tissue>
    </source>
</reference>
<dbReference type="AlphaFoldDB" id="A0A4Z2IWF2"/>
<dbReference type="Proteomes" id="UP000314294">
    <property type="component" value="Unassembled WGS sequence"/>
</dbReference>
<evidence type="ECO:0000313" key="2">
    <source>
        <dbReference type="Proteomes" id="UP000314294"/>
    </source>
</evidence>
<comment type="caution">
    <text evidence="1">The sequence shown here is derived from an EMBL/GenBank/DDBJ whole genome shotgun (WGS) entry which is preliminary data.</text>
</comment>
<proteinExistence type="predicted"/>
<dbReference type="EMBL" id="SRLO01000040">
    <property type="protein sequence ID" value="TNN82295.1"/>
    <property type="molecule type" value="Genomic_DNA"/>
</dbReference>